<dbReference type="Pfam" id="PF00079">
    <property type="entry name" value="Serpin"/>
    <property type="match status" value="1"/>
</dbReference>
<gene>
    <name evidence="3" type="ORF">PPN31114_02713</name>
</gene>
<accession>A0A5E4VJH3</accession>
<feature type="region of interest" description="Disordered" evidence="1">
    <location>
        <begin position="1"/>
        <end position="28"/>
    </location>
</feature>
<organism evidence="3 4">
    <name type="scientific">Pandoraea pneumonica</name>
    <dbReference type="NCBI Taxonomy" id="2508299"/>
    <lineage>
        <taxon>Bacteria</taxon>
        <taxon>Pseudomonadati</taxon>
        <taxon>Pseudomonadota</taxon>
        <taxon>Betaproteobacteria</taxon>
        <taxon>Burkholderiales</taxon>
        <taxon>Burkholderiaceae</taxon>
        <taxon>Pandoraea</taxon>
    </lineage>
</organism>
<dbReference type="EMBL" id="CABPSK010000002">
    <property type="protein sequence ID" value="VVE12361.1"/>
    <property type="molecule type" value="Genomic_DNA"/>
</dbReference>
<evidence type="ECO:0000256" key="1">
    <source>
        <dbReference type="SAM" id="MobiDB-lite"/>
    </source>
</evidence>
<evidence type="ECO:0000259" key="2">
    <source>
        <dbReference type="Pfam" id="PF00079"/>
    </source>
</evidence>
<dbReference type="OrthoDB" id="9764871at2"/>
<dbReference type="GeneID" id="300404737"/>
<sequence>MFPSNKLTPTGTKTNTSHSPETNEPREGIHHEIRRCLVRADNLQQVSQALHPTMLFAQREHLGAARQRRLGNVQPALNLPTENRHASFASDIRGTTAARVAPDQHSTPLAKARSLVFGALRAQRIPANGNWVFETRSCLHASAFIANAYNGELPRLFDALTALRERLGTNLGKSIQINDTMMVIGDTRTLAQADHRRAIDAAQRLVDTHGIAIDALSPGETIETVVDKRVQAITNGAVSHVELPAPTPGKPMLLNCFLFEAPWLEAFPKEGTQRAFFQLQDGRRKVVDMMRDSDGAYNVGLSVAGFDVVIEKPLGNDSRADRLRMIYALPSRSAASSHEAFHALLERLRAPDTPSKTLGLKTRNADFRVPRFDLTVKTDVTPGVHLAQTDLAASHSPANIQMQQVICVGHSEKGFRAAGTQRTVFMDGAGEKIRITLGRPFYMLLTTKGGLPLLAMHIADPSPAQNDAVSESPAR</sequence>
<name>A0A5E4VJH3_9BURK</name>
<dbReference type="InterPro" id="IPR036186">
    <property type="entry name" value="Serpin_sf"/>
</dbReference>
<reference evidence="3 4" key="1">
    <citation type="submission" date="2019-08" db="EMBL/GenBank/DDBJ databases">
        <authorList>
            <person name="Peeters C."/>
        </authorList>
    </citation>
    <scope>NUCLEOTIDE SEQUENCE [LARGE SCALE GENOMIC DNA]</scope>
    <source>
        <strain evidence="3 4">LMG 31114</strain>
    </source>
</reference>
<dbReference type="SUPFAM" id="SSF56574">
    <property type="entry name" value="Serpins"/>
    <property type="match status" value="1"/>
</dbReference>
<evidence type="ECO:0000313" key="4">
    <source>
        <dbReference type="Proteomes" id="UP000366945"/>
    </source>
</evidence>
<dbReference type="Gene3D" id="2.30.39.10">
    <property type="entry name" value="Alpha-1-antitrypsin, domain 1"/>
    <property type="match status" value="1"/>
</dbReference>
<dbReference type="InterPro" id="IPR023796">
    <property type="entry name" value="Serpin_dom"/>
</dbReference>
<feature type="domain" description="Serpin" evidence="2">
    <location>
        <begin position="206"/>
        <end position="448"/>
    </location>
</feature>
<proteinExistence type="predicted"/>
<evidence type="ECO:0000313" key="3">
    <source>
        <dbReference type="EMBL" id="VVE12361.1"/>
    </source>
</evidence>
<keyword evidence="4" id="KW-1185">Reference proteome</keyword>
<dbReference type="Proteomes" id="UP000366945">
    <property type="component" value="Unassembled WGS sequence"/>
</dbReference>
<dbReference type="RefSeq" id="WP_150679965.1">
    <property type="nucleotide sequence ID" value="NZ_CABPSK010000002.1"/>
</dbReference>
<dbReference type="InterPro" id="IPR042185">
    <property type="entry name" value="Serpin_sf_2"/>
</dbReference>
<protein>
    <recommendedName>
        <fullName evidence="2">Serpin domain-containing protein</fullName>
    </recommendedName>
</protein>
<feature type="compositionally biased region" description="Polar residues" evidence="1">
    <location>
        <begin position="1"/>
        <end position="20"/>
    </location>
</feature>
<dbReference type="AlphaFoldDB" id="A0A5E4VJH3"/>